<keyword evidence="5 7" id="KW-0408">Iron</keyword>
<dbReference type="PANTHER" id="PTHR24291:SF50">
    <property type="entry name" value="BIFUNCTIONAL ALBAFLAVENONE MONOOXYGENASE_TERPENE SYNTHASE"/>
    <property type="match status" value="1"/>
</dbReference>
<evidence type="ECO:0000256" key="6">
    <source>
        <dbReference type="ARBA" id="ARBA00023033"/>
    </source>
</evidence>
<evidence type="ECO:0000256" key="3">
    <source>
        <dbReference type="ARBA" id="ARBA00022723"/>
    </source>
</evidence>
<evidence type="ECO:0000256" key="2">
    <source>
        <dbReference type="ARBA" id="ARBA00022617"/>
    </source>
</evidence>
<evidence type="ECO:0000256" key="5">
    <source>
        <dbReference type="ARBA" id="ARBA00023004"/>
    </source>
</evidence>
<dbReference type="PRINTS" id="PR00463">
    <property type="entry name" value="EP450I"/>
</dbReference>
<protein>
    <submittedName>
        <fullName evidence="9">Cytochrome P450</fullName>
    </submittedName>
</protein>
<evidence type="ECO:0000313" key="9">
    <source>
        <dbReference type="EMBL" id="TGG84781.1"/>
    </source>
</evidence>
<dbReference type="Proteomes" id="UP000298111">
    <property type="component" value="Unassembled WGS sequence"/>
</dbReference>
<comment type="cofactor">
    <cofactor evidence="7">
        <name>heme</name>
        <dbReference type="ChEBI" id="CHEBI:30413"/>
    </cofactor>
</comment>
<dbReference type="Pfam" id="PF00067">
    <property type="entry name" value="p450"/>
    <property type="match status" value="1"/>
</dbReference>
<gene>
    <name evidence="9" type="ORF">D8771_11180</name>
</gene>
<dbReference type="PRINTS" id="PR00385">
    <property type="entry name" value="P450"/>
</dbReference>
<name>A0A6C1CB47_9ACTN</name>
<dbReference type="Gene3D" id="1.10.630.10">
    <property type="entry name" value="Cytochrome P450"/>
    <property type="match status" value="1"/>
</dbReference>
<keyword evidence="4 8" id="KW-0560">Oxidoreductase</keyword>
<dbReference type="AlphaFoldDB" id="A0A6C1CB47"/>
<dbReference type="SUPFAM" id="SSF48264">
    <property type="entry name" value="Cytochrome P450"/>
    <property type="match status" value="1"/>
</dbReference>
<dbReference type="PANTHER" id="PTHR24291">
    <property type="entry name" value="CYTOCHROME P450 FAMILY 4"/>
    <property type="match status" value="1"/>
</dbReference>
<keyword evidence="3 7" id="KW-0479">Metal-binding</keyword>
<dbReference type="InterPro" id="IPR001128">
    <property type="entry name" value="Cyt_P450"/>
</dbReference>
<accession>A0A6C1CB47</accession>
<evidence type="ECO:0000256" key="7">
    <source>
        <dbReference type="PIRSR" id="PIRSR602401-1"/>
    </source>
</evidence>
<dbReference type="GO" id="GO:0020037">
    <property type="term" value="F:heme binding"/>
    <property type="evidence" value="ECO:0007669"/>
    <property type="project" value="InterPro"/>
</dbReference>
<evidence type="ECO:0000256" key="8">
    <source>
        <dbReference type="RuleBase" id="RU000461"/>
    </source>
</evidence>
<evidence type="ECO:0000313" key="10">
    <source>
        <dbReference type="Proteomes" id="UP000298111"/>
    </source>
</evidence>
<dbReference type="InterPro" id="IPR050196">
    <property type="entry name" value="Cytochrome_P450_Monoox"/>
</dbReference>
<sequence>MPSAPGRWPLLGHAVPLMRQPLDFVRSLSKTGPLARVDLGGLSVLFVTDMELTKEVFTRHAPKMTKGRLFDNMEALVGCGLATADRETHRVHRRIIQPLFAEQHLARYAETMTKQAVHLADSLWAGQELSVERVMSDYSINTLTATMFAADLDPQAVTTVRESVRVILDTMLKRAVMPPWADRLPIPPNRRFLAASRRIREVIEGVIADTPRSDLAERTDLVATLLAARDRETGDRLSDSEVRDELATMLFAGTETTASTLAWALHELATHPEAEQQALEELDAVLGGPRPVTFEDTKKMPYLRSVLEETLRLHGVTLLMRRTVEPVNLGGAEIPAGTEIALSLYALHRDGAVFGSDAAEFDPDRMRTHGNYLPFGAGNRKCIGNDFSWTESLITLATLLPRWQLRPAAGYAPREALAAMASPTGIRMTAHERERATAYGPVHS</sequence>
<reference evidence="9 10" key="1">
    <citation type="submission" date="2018-10" db="EMBL/GenBank/DDBJ databases">
        <title>Isolation of pseudouridimycin from Streptomyces albus DSM 40763.</title>
        <authorList>
            <person name="Rosenqvist P."/>
            <person name="Metsae-Ketelae M."/>
            <person name="Virta P."/>
        </authorList>
    </citation>
    <scope>NUCLEOTIDE SEQUENCE [LARGE SCALE GENOMIC DNA]</scope>
    <source>
        <strain evidence="9 10">DSM 40763</strain>
    </source>
</reference>
<dbReference type="PROSITE" id="PS00086">
    <property type="entry name" value="CYTOCHROME_P450"/>
    <property type="match status" value="1"/>
</dbReference>
<dbReference type="GO" id="GO:0005506">
    <property type="term" value="F:iron ion binding"/>
    <property type="evidence" value="ECO:0007669"/>
    <property type="project" value="InterPro"/>
</dbReference>
<dbReference type="GO" id="GO:0016705">
    <property type="term" value="F:oxidoreductase activity, acting on paired donors, with incorporation or reduction of molecular oxygen"/>
    <property type="evidence" value="ECO:0007669"/>
    <property type="project" value="InterPro"/>
</dbReference>
<dbReference type="GO" id="GO:0004497">
    <property type="term" value="F:monooxygenase activity"/>
    <property type="evidence" value="ECO:0007669"/>
    <property type="project" value="UniProtKB-KW"/>
</dbReference>
<dbReference type="InterPro" id="IPR002401">
    <property type="entry name" value="Cyt_P450_E_grp-I"/>
</dbReference>
<keyword evidence="2 7" id="KW-0349">Heme</keyword>
<dbReference type="InterPro" id="IPR017972">
    <property type="entry name" value="Cyt_P450_CS"/>
</dbReference>
<proteinExistence type="inferred from homology"/>
<evidence type="ECO:0000256" key="1">
    <source>
        <dbReference type="ARBA" id="ARBA00010617"/>
    </source>
</evidence>
<dbReference type="EMBL" id="RCIY01000046">
    <property type="protein sequence ID" value="TGG84781.1"/>
    <property type="molecule type" value="Genomic_DNA"/>
</dbReference>
<dbReference type="RefSeq" id="WP_106963929.1">
    <property type="nucleotide sequence ID" value="NZ_BBQG01000048.1"/>
</dbReference>
<organism evidence="9 10">
    <name type="scientific">Streptomyces albus</name>
    <dbReference type="NCBI Taxonomy" id="1888"/>
    <lineage>
        <taxon>Bacteria</taxon>
        <taxon>Bacillati</taxon>
        <taxon>Actinomycetota</taxon>
        <taxon>Actinomycetes</taxon>
        <taxon>Kitasatosporales</taxon>
        <taxon>Streptomycetaceae</taxon>
        <taxon>Streptomyces</taxon>
    </lineage>
</organism>
<feature type="binding site" description="axial binding residue" evidence="7">
    <location>
        <position position="382"/>
    </location>
    <ligand>
        <name>heme</name>
        <dbReference type="ChEBI" id="CHEBI:30413"/>
    </ligand>
    <ligandPart>
        <name>Fe</name>
        <dbReference type="ChEBI" id="CHEBI:18248"/>
    </ligandPart>
</feature>
<evidence type="ECO:0000256" key="4">
    <source>
        <dbReference type="ARBA" id="ARBA00023002"/>
    </source>
</evidence>
<keyword evidence="6 8" id="KW-0503">Monooxygenase</keyword>
<dbReference type="InterPro" id="IPR036396">
    <property type="entry name" value="Cyt_P450_sf"/>
</dbReference>
<comment type="caution">
    <text evidence="9">The sequence shown here is derived from an EMBL/GenBank/DDBJ whole genome shotgun (WGS) entry which is preliminary data.</text>
</comment>
<comment type="similarity">
    <text evidence="1 8">Belongs to the cytochrome P450 family.</text>
</comment>